<gene>
    <name evidence="2" type="ORF">LITE_LOCUS193</name>
</gene>
<feature type="compositionally biased region" description="Basic and acidic residues" evidence="1">
    <location>
        <begin position="47"/>
        <end position="65"/>
    </location>
</feature>
<organism evidence="2 3">
    <name type="scientific">Linum tenue</name>
    <dbReference type="NCBI Taxonomy" id="586396"/>
    <lineage>
        <taxon>Eukaryota</taxon>
        <taxon>Viridiplantae</taxon>
        <taxon>Streptophyta</taxon>
        <taxon>Embryophyta</taxon>
        <taxon>Tracheophyta</taxon>
        <taxon>Spermatophyta</taxon>
        <taxon>Magnoliopsida</taxon>
        <taxon>eudicotyledons</taxon>
        <taxon>Gunneridae</taxon>
        <taxon>Pentapetalae</taxon>
        <taxon>rosids</taxon>
        <taxon>fabids</taxon>
        <taxon>Malpighiales</taxon>
        <taxon>Linaceae</taxon>
        <taxon>Linum</taxon>
    </lineage>
</organism>
<dbReference type="EMBL" id="CAMGYJ010000002">
    <property type="protein sequence ID" value="CAI0374432.1"/>
    <property type="molecule type" value="Genomic_DNA"/>
</dbReference>
<feature type="region of interest" description="Disordered" evidence="1">
    <location>
        <begin position="1"/>
        <end position="76"/>
    </location>
</feature>
<evidence type="ECO:0000313" key="3">
    <source>
        <dbReference type="Proteomes" id="UP001154282"/>
    </source>
</evidence>
<sequence>MEKSKGPHRVQSIVQPRQAHQIWSSPRSPASPPTTPSSPAIGKYKVPRSEECHIHPCTKSKDKAKGTHKSRAMSHDVVASHTWRLVDCQRVSDSDWFSSATEFSGYLVASKRYNDDDNNDMR</sequence>
<reference evidence="2" key="1">
    <citation type="submission" date="2022-08" db="EMBL/GenBank/DDBJ databases">
        <authorList>
            <person name="Gutierrez-Valencia J."/>
        </authorList>
    </citation>
    <scope>NUCLEOTIDE SEQUENCE</scope>
</reference>
<evidence type="ECO:0000256" key="1">
    <source>
        <dbReference type="SAM" id="MobiDB-lite"/>
    </source>
</evidence>
<dbReference type="PANTHER" id="PTHR34278">
    <property type="entry name" value="PROTEIN THI031, PUTATIVE-RELATED"/>
    <property type="match status" value="1"/>
</dbReference>
<evidence type="ECO:0000313" key="2">
    <source>
        <dbReference type="EMBL" id="CAI0374432.1"/>
    </source>
</evidence>
<name>A0AAV0GN90_9ROSI</name>
<proteinExistence type="predicted"/>
<keyword evidence="3" id="KW-1185">Reference proteome</keyword>
<protein>
    <submittedName>
        <fullName evidence="2">Uncharacterized protein</fullName>
    </submittedName>
</protein>
<dbReference type="AlphaFoldDB" id="A0AAV0GN90"/>
<dbReference type="Proteomes" id="UP001154282">
    <property type="component" value="Unassembled WGS sequence"/>
</dbReference>
<accession>A0AAV0GN90</accession>
<dbReference type="PANTHER" id="PTHR34278:SF1">
    <property type="entry name" value="PROTEIN THI031, PUTATIVE-RELATED"/>
    <property type="match status" value="1"/>
</dbReference>
<comment type="caution">
    <text evidence="2">The sequence shown here is derived from an EMBL/GenBank/DDBJ whole genome shotgun (WGS) entry which is preliminary data.</text>
</comment>